<keyword evidence="2" id="KW-1185">Reference proteome</keyword>
<reference evidence="1" key="1">
    <citation type="submission" date="2021-11" db="EMBL/GenBank/DDBJ databases">
        <title>Draft genome sequence of Alcaligenes endophyticus type strain CCUG 75668T.</title>
        <authorList>
            <person name="Salva-Serra F."/>
            <person name="Duran R.E."/>
            <person name="Seeger M."/>
            <person name="Moore E.R.B."/>
            <person name="Jaen-Luchoro D."/>
        </authorList>
    </citation>
    <scope>NUCLEOTIDE SEQUENCE</scope>
    <source>
        <strain evidence="1">CCUG 75668</strain>
    </source>
</reference>
<comment type="caution">
    <text evidence="1">The sequence shown here is derived from an EMBL/GenBank/DDBJ whole genome shotgun (WGS) entry which is preliminary data.</text>
</comment>
<name>A0ABT8EFX0_9BURK</name>
<sequence length="222" mass="23470">MSANIHHLLPRTAVHSHTLITAYVESDSAQGFLLNDLGGRSGIDAQLAVSCLLRPQVGDTVLVSHPAGNERYYILAVLERPDTTQGTLSLPGDNHIALGAGEMCLQSAALSLQASDKIELTSAAIDLNAVTSTVKVTTFQGWFGTVEAGAVSITLAAKTLSSKLGRLIQRAAESVRRVDGLDELRAGRSHIRIEGHQQTQAGHITSTAKGFVKIDGQKIDLG</sequence>
<dbReference type="EMBL" id="JAJHNU010000001">
    <property type="protein sequence ID" value="MDN4120092.1"/>
    <property type="molecule type" value="Genomic_DNA"/>
</dbReference>
<dbReference type="RefSeq" id="WP_266122572.1">
    <property type="nucleotide sequence ID" value="NZ_JAJHNU010000001.1"/>
</dbReference>
<accession>A0ABT8EFX0</accession>
<dbReference type="Pfam" id="PF12059">
    <property type="entry name" value="DUF3540"/>
    <property type="match status" value="1"/>
</dbReference>
<evidence type="ECO:0000313" key="2">
    <source>
        <dbReference type="Proteomes" id="UP001168613"/>
    </source>
</evidence>
<proteinExistence type="predicted"/>
<dbReference type="InterPro" id="IPR021927">
    <property type="entry name" value="DUF3540"/>
</dbReference>
<dbReference type="Proteomes" id="UP001168613">
    <property type="component" value="Unassembled WGS sequence"/>
</dbReference>
<protein>
    <submittedName>
        <fullName evidence="1">DUF3540 domain-containing protein</fullName>
    </submittedName>
</protein>
<evidence type="ECO:0000313" key="1">
    <source>
        <dbReference type="EMBL" id="MDN4120092.1"/>
    </source>
</evidence>
<gene>
    <name evidence="1" type="ORF">LMS43_02195</name>
</gene>
<organism evidence="1 2">
    <name type="scientific">Alcaligenes endophyticus</name>
    <dbReference type="NCBI Taxonomy" id="1929088"/>
    <lineage>
        <taxon>Bacteria</taxon>
        <taxon>Pseudomonadati</taxon>
        <taxon>Pseudomonadota</taxon>
        <taxon>Betaproteobacteria</taxon>
        <taxon>Burkholderiales</taxon>
        <taxon>Alcaligenaceae</taxon>
        <taxon>Alcaligenes</taxon>
    </lineage>
</organism>